<dbReference type="GO" id="GO:0046872">
    <property type="term" value="F:metal ion binding"/>
    <property type="evidence" value="ECO:0007669"/>
    <property type="project" value="UniProtKB-KW"/>
</dbReference>
<dbReference type="Pfam" id="PF05163">
    <property type="entry name" value="DinB"/>
    <property type="match status" value="1"/>
</dbReference>
<comment type="similarity">
    <text evidence="1">Belongs to the DinB family.</text>
</comment>
<reference evidence="5" key="1">
    <citation type="submission" date="2014-11" db="EMBL/GenBank/DDBJ databases">
        <title>Hymenobacter sp. DG25B genome submission.</title>
        <authorList>
            <person name="Jung H.-Y."/>
            <person name="Kim M.K."/>
            <person name="Srinivasan S."/>
            <person name="Lim S."/>
        </authorList>
    </citation>
    <scope>NUCLEOTIDE SEQUENCE [LARGE SCALE GENOMIC DNA]</scope>
    <source>
        <strain evidence="5">DY59</strain>
    </source>
</reference>
<sequence>MSDPTLLFEAFHRNARVNAFLLDELTDADLARSDGQGGMTVAQLLSHMGASRGGWLQEMSPAFAASALALTGGESIWGWHTADRATLGAMLSAGDEAALQAVQAHLDSGEPFADPRGVDTFASHPAHFLLYMIVHDANHRGQIVALLRQSGASPERLDRLEQQWDLWRK</sequence>
<dbReference type="KEGG" id="dsw:QR90_00475"/>
<gene>
    <name evidence="4" type="ORF">QR90_00475</name>
</gene>
<evidence type="ECO:0008006" key="6">
    <source>
        <dbReference type="Google" id="ProtNLM"/>
    </source>
</evidence>
<dbReference type="PANTHER" id="PTHR37302:SF1">
    <property type="entry name" value="PROTEIN DINB"/>
    <property type="match status" value="1"/>
</dbReference>
<dbReference type="RefSeq" id="WP_039681573.1">
    <property type="nucleotide sequence ID" value="NZ_CP010028.1"/>
</dbReference>
<evidence type="ECO:0000313" key="4">
    <source>
        <dbReference type="EMBL" id="AIZ43937.1"/>
    </source>
</evidence>
<proteinExistence type="inferred from homology"/>
<dbReference type="PANTHER" id="PTHR37302">
    <property type="entry name" value="SLR1116 PROTEIN"/>
    <property type="match status" value="1"/>
</dbReference>
<name>A0A0A7KCN4_9DEIO</name>
<dbReference type="Proteomes" id="UP000030634">
    <property type="component" value="Chromosome"/>
</dbReference>
<dbReference type="InterPro" id="IPR034660">
    <property type="entry name" value="DinB/YfiT-like"/>
</dbReference>
<feature type="binding site" evidence="3">
    <location>
        <position position="139"/>
    </location>
    <ligand>
        <name>a divalent metal cation</name>
        <dbReference type="ChEBI" id="CHEBI:60240"/>
    </ligand>
</feature>
<keyword evidence="2 3" id="KW-0479">Metal-binding</keyword>
<dbReference type="InterPro" id="IPR007837">
    <property type="entry name" value="DinB"/>
</dbReference>
<dbReference type="Gene3D" id="1.20.120.450">
    <property type="entry name" value="dinb family like domain"/>
    <property type="match status" value="1"/>
</dbReference>
<dbReference type="STRING" id="1182571.QR90_00475"/>
<organism evidence="4 5">
    <name type="scientific">Deinococcus radiopugnans</name>
    <dbReference type="NCBI Taxonomy" id="57497"/>
    <lineage>
        <taxon>Bacteria</taxon>
        <taxon>Thermotogati</taxon>
        <taxon>Deinococcota</taxon>
        <taxon>Deinococci</taxon>
        <taxon>Deinococcales</taxon>
        <taxon>Deinococcaceae</taxon>
        <taxon>Deinococcus</taxon>
    </lineage>
</organism>
<evidence type="ECO:0000256" key="1">
    <source>
        <dbReference type="ARBA" id="ARBA00008635"/>
    </source>
</evidence>
<dbReference type="HOGENOM" id="CLU_1640979_0_0_0"/>
<feature type="binding site" evidence="3">
    <location>
        <position position="135"/>
    </location>
    <ligand>
        <name>a divalent metal cation</name>
        <dbReference type="ChEBI" id="CHEBI:60240"/>
    </ligand>
</feature>
<dbReference type="AlphaFoldDB" id="A0A0A7KCN4"/>
<accession>A0A0A7KCN4</accession>
<dbReference type="SUPFAM" id="SSF109854">
    <property type="entry name" value="DinB/YfiT-like putative metalloenzymes"/>
    <property type="match status" value="1"/>
</dbReference>
<evidence type="ECO:0000313" key="5">
    <source>
        <dbReference type="Proteomes" id="UP000030634"/>
    </source>
</evidence>
<evidence type="ECO:0000256" key="2">
    <source>
        <dbReference type="ARBA" id="ARBA00022723"/>
    </source>
</evidence>
<evidence type="ECO:0000256" key="3">
    <source>
        <dbReference type="PIRSR" id="PIRSR607837-1"/>
    </source>
</evidence>
<protein>
    <recommendedName>
        <fullName evidence="6">Damage-inducible protein DinB</fullName>
    </recommendedName>
</protein>
<feature type="binding site" evidence="3">
    <location>
        <position position="47"/>
    </location>
    <ligand>
        <name>a divalent metal cation</name>
        <dbReference type="ChEBI" id="CHEBI:60240"/>
    </ligand>
</feature>
<dbReference type="EMBL" id="CP010028">
    <property type="protein sequence ID" value="AIZ43937.1"/>
    <property type="molecule type" value="Genomic_DNA"/>
</dbReference>